<reference evidence="2 3" key="1">
    <citation type="journal article" date="2016" name="Nat. Commun.">
        <title>Thousands of microbial genomes shed light on interconnected biogeochemical processes in an aquifer system.</title>
        <authorList>
            <person name="Anantharaman K."/>
            <person name="Brown C.T."/>
            <person name="Hug L.A."/>
            <person name="Sharon I."/>
            <person name="Castelle C.J."/>
            <person name="Probst A.J."/>
            <person name="Thomas B.C."/>
            <person name="Singh A."/>
            <person name="Wilkins M.J."/>
            <person name="Karaoz U."/>
            <person name="Brodie E.L."/>
            <person name="Williams K.H."/>
            <person name="Hubbard S.S."/>
            <person name="Banfield J.F."/>
        </authorList>
    </citation>
    <scope>NUCLEOTIDE SEQUENCE [LARGE SCALE GENOMIC DNA]</scope>
</reference>
<keyword evidence="1" id="KW-0472">Membrane</keyword>
<sequence>MLGLLGFVLLVVGAILTFFVSRLVGYAVLCVGSLLSAFGDFASENTFLGIIMLCFACYWAVLAYKEL</sequence>
<proteinExistence type="predicted"/>
<feature type="transmembrane region" description="Helical" evidence="1">
    <location>
        <begin position="47"/>
        <end position="64"/>
    </location>
</feature>
<keyword evidence="1" id="KW-0812">Transmembrane</keyword>
<evidence type="ECO:0000256" key="1">
    <source>
        <dbReference type="SAM" id="Phobius"/>
    </source>
</evidence>
<organism evidence="2 3">
    <name type="scientific">Candidatus Sungbacteria bacterium RIFCSPHIGHO2_01_FULL_47_32</name>
    <dbReference type="NCBI Taxonomy" id="1802264"/>
    <lineage>
        <taxon>Bacteria</taxon>
        <taxon>Candidatus Sungiibacteriota</taxon>
    </lineage>
</organism>
<gene>
    <name evidence="2" type="ORF">A2633_02985</name>
</gene>
<dbReference type="EMBL" id="MHQC01000012">
    <property type="protein sequence ID" value="OGZ95316.1"/>
    <property type="molecule type" value="Genomic_DNA"/>
</dbReference>
<accession>A0A1G2K7A7</accession>
<feature type="transmembrane region" description="Helical" evidence="1">
    <location>
        <begin position="7"/>
        <end position="35"/>
    </location>
</feature>
<protein>
    <submittedName>
        <fullName evidence="2">Uncharacterized protein</fullName>
    </submittedName>
</protein>
<evidence type="ECO:0000313" key="3">
    <source>
        <dbReference type="Proteomes" id="UP000177152"/>
    </source>
</evidence>
<dbReference type="Proteomes" id="UP000177152">
    <property type="component" value="Unassembled WGS sequence"/>
</dbReference>
<keyword evidence="1" id="KW-1133">Transmembrane helix</keyword>
<dbReference type="AlphaFoldDB" id="A0A1G2K7A7"/>
<comment type="caution">
    <text evidence="2">The sequence shown here is derived from an EMBL/GenBank/DDBJ whole genome shotgun (WGS) entry which is preliminary data.</text>
</comment>
<name>A0A1G2K7A7_9BACT</name>
<evidence type="ECO:0000313" key="2">
    <source>
        <dbReference type="EMBL" id="OGZ95316.1"/>
    </source>
</evidence>